<dbReference type="SMART" id="SM00208">
    <property type="entry name" value="TNFR"/>
    <property type="match status" value="3"/>
</dbReference>
<dbReference type="GO" id="GO:0002768">
    <property type="term" value="P:immune response-regulating cell surface receptor signaling pathway"/>
    <property type="evidence" value="ECO:0007669"/>
    <property type="project" value="TreeGrafter"/>
</dbReference>
<feature type="chain" id="PRO_5039719206" description="TNFR-Cys domain-containing protein" evidence="3">
    <location>
        <begin position="23"/>
        <end position="268"/>
    </location>
</feature>
<dbReference type="Pfam" id="PF00020">
    <property type="entry name" value="TNFR_c6"/>
    <property type="match status" value="1"/>
</dbReference>
<reference evidence="5" key="1">
    <citation type="submission" date="2021-01" db="EMBL/GenBank/DDBJ databases">
        <title>A chromosome-scale assembly of European eel, Anguilla anguilla.</title>
        <authorList>
            <person name="Henkel C."/>
            <person name="Jong-Raadsen S.A."/>
            <person name="Dufour S."/>
            <person name="Weltzien F.-A."/>
            <person name="Palstra A.P."/>
            <person name="Pelster B."/>
            <person name="Spaink H.P."/>
            <person name="Van Den Thillart G.E."/>
            <person name="Jansen H."/>
            <person name="Zahm M."/>
            <person name="Klopp C."/>
            <person name="Cedric C."/>
            <person name="Louis A."/>
            <person name="Berthelot C."/>
            <person name="Parey E."/>
            <person name="Roest Crollius H."/>
            <person name="Montfort J."/>
            <person name="Robinson-Rechavi M."/>
            <person name="Bucao C."/>
            <person name="Bouchez O."/>
            <person name="Gislard M."/>
            <person name="Lluch J."/>
            <person name="Milhes M."/>
            <person name="Lampietro C."/>
            <person name="Lopez Roques C."/>
            <person name="Donnadieu C."/>
            <person name="Braasch I."/>
            <person name="Desvignes T."/>
            <person name="Postlethwait J."/>
            <person name="Bobe J."/>
            <person name="Guiguen Y."/>
            <person name="Dirks R."/>
        </authorList>
    </citation>
    <scope>NUCLEOTIDE SEQUENCE</scope>
    <source>
        <strain evidence="5">Tag_6206</strain>
        <tissue evidence="5">Liver</tissue>
    </source>
</reference>
<dbReference type="InterPro" id="IPR001368">
    <property type="entry name" value="TNFR/NGFR_Cys_rich_reg"/>
</dbReference>
<evidence type="ECO:0000256" key="3">
    <source>
        <dbReference type="SAM" id="SignalP"/>
    </source>
</evidence>
<gene>
    <name evidence="5" type="ORF">ANANG_G00245950</name>
</gene>
<comment type="caution">
    <text evidence="5">The sequence shown here is derived from an EMBL/GenBank/DDBJ whole genome shotgun (WGS) entry which is preliminary data.</text>
</comment>
<evidence type="ECO:0000313" key="6">
    <source>
        <dbReference type="Proteomes" id="UP001044222"/>
    </source>
</evidence>
<dbReference type="SUPFAM" id="SSF57586">
    <property type="entry name" value="TNF receptor-like"/>
    <property type="match status" value="2"/>
</dbReference>
<evidence type="ECO:0000256" key="2">
    <source>
        <dbReference type="SAM" id="Phobius"/>
    </source>
</evidence>
<feature type="repeat" description="TNFR-Cys" evidence="1">
    <location>
        <begin position="61"/>
        <end position="99"/>
    </location>
</feature>
<comment type="caution">
    <text evidence="1">Lacks conserved residue(s) required for the propagation of feature annotation.</text>
</comment>
<accession>A0A9D3RME4</accession>
<dbReference type="GO" id="GO:0043066">
    <property type="term" value="P:negative regulation of apoptotic process"/>
    <property type="evidence" value="ECO:0007669"/>
    <property type="project" value="InterPro"/>
</dbReference>
<dbReference type="Gene3D" id="2.10.50.10">
    <property type="entry name" value="Tumor Necrosis Factor Receptor, subunit A, domain 2"/>
    <property type="match status" value="2"/>
</dbReference>
<dbReference type="GO" id="GO:0035631">
    <property type="term" value="C:CD40 receptor complex"/>
    <property type="evidence" value="ECO:0007669"/>
    <property type="project" value="TreeGrafter"/>
</dbReference>
<dbReference type="InterPro" id="IPR022318">
    <property type="entry name" value="TNFR_18"/>
</dbReference>
<dbReference type="GO" id="GO:0005031">
    <property type="term" value="F:tumor necrosis factor receptor activity"/>
    <property type="evidence" value="ECO:0007669"/>
    <property type="project" value="InterPro"/>
</dbReference>
<sequence>MSNPRLTLILTCLALAQLGQLAADCDYDHQYSHNGECCDFCPPGHFVMKHCSETHKTTCAPCSLGTYSEETDYLDSCKKCTTCQQVTLRECSTTLDANCSCHEGFLCDSPECGSCQKKEICPRGHELIKIGTYLYSFHCEPCSDGMYSDTDGGVCKPLTRCDQFGLKTLFPGNKTHKPACRMPGEPGHTMVFLVLILALCTFTSLAVLVKTCMSKQKKQMNCTGKACTSTAVDLPDETLPFQLSMEEKGDRPIQEIDGNASLTSLTYG</sequence>
<dbReference type="PROSITE" id="PS00652">
    <property type="entry name" value="TNFR_NGFR_1"/>
    <property type="match status" value="1"/>
</dbReference>
<organism evidence="5 6">
    <name type="scientific">Anguilla anguilla</name>
    <name type="common">European freshwater eel</name>
    <name type="synonym">Muraena anguilla</name>
    <dbReference type="NCBI Taxonomy" id="7936"/>
    <lineage>
        <taxon>Eukaryota</taxon>
        <taxon>Metazoa</taxon>
        <taxon>Chordata</taxon>
        <taxon>Craniata</taxon>
        <taxon>Vertebrata</taxon>
        <taxon>Euteleostomi</taxon>
        <taxon>Actinopterygii</taxon>
        <taxon>Neopterygii</taxon>
        <taxon>Teleostei</taxon>
        <taxon>Anguilliformes</taxon>
        <taxon>Anguillidae</taxon>
        <taxon>Anguilla</taxon>
    </lineage>
</organism>
<dbReference type="PANTHER" id="PTHR46875:SF1">
    <property type="entry name" value="TUMOR NECROSIS FACTOR RECEPTOR SUPERFAMILY MEMBER 5"/>
    <property type="match status" value="1"/>
</dbReference>
<feature type="disulfide bond" evidence="1">
    <location>
        <begin position="41"/>
        <end position="59"/>
    </location>
</feature>
<keyword evidence="3" id="KW-0732">Signal</keyword>
<dbReference type="PANTHER" id="PTHR46875">
    <property type="entry name" value="TUMOR NECROSIS FACTOR RECEPTOR SUPERFAMILY MEMBER 5"/>
    <property type="match status" value="1"/>
</dbReference>
<keyword evidence="2" id="KW-0472">Membrane</keyword>
<proteinExistence type="predicted"/>
<dbReference type="GO" id="GO:0009897">
    <property type="term" value="C:external side of plasma membrane"/>
    <property type="evidence" value="ECO:0007669"/>
    <property type="project" value="TreeGrafter"/>
</dbReference>
<feature type="transmembrane region" description="Helical" evidence="2">
    <location>
        <begin position="190"/>
        <end position="209"/>
    </location>
</feature>
<protein>
    <recommendedName>
        <fullName evidence="4">TNFR-Cys domain-containing protein</fullName>
    </recommendedName>
</protein>
<keyword evidence="2" id="KW-0812">Transmembrane</keyword>
<name>A0A9D3RME4_ANGAN</name>
<dbReference type="InterPro" id="IPR052135">
    <property type="entry name" value="TNFRSF5"/>
</dbReference>
<evidence type="ECO:0000256" key="1">
    <source>
        <dbReference type="PROSITE-ProRule" id="PRU00206"/>
    </source>
</evidence>
<feature type="signal peptide" evidence="3">
    <location>
        <begin position="1"/>
        <end position="22"/>
    </location>
</feature>
<keyword evidence="2" id="KW-1133">Transmembrane helix</keyword>
<feature type="disulfide bond" evidence="1">
    <location>
        <begin position="38"/>
        <end position="51"/>
    </location>
</feature>
<feature type="domain" description="TNFR-Cys" evidence="4">
    <location>
        <begin position="24"/>
        <end position="59"/>
    </location>
</feature>
<evidence type="ECO:0000259" key="4">
    <source>
        <dbReference type="PROSITE" id="PS50050"/>
    </source>
</evidence>
<dbReference type="AlphaFoldDB" id="A0A9D3RME4"/>
<evidence type="ECO:0000313" key="5">
    <source>
        <dbReference type="EMBL" id="KAG5835620.1"/>
    </source>
</evidence>
<dbReference type="PROSITE" id="PS50050">
    <property type="entry name" value="TNFR_NGFR_2"/>
    <property type="match status" value="2"/>
</dbReference>
<dbReference type="Proteomes" id="UP001044222">
    <property type="component" value="Chromosome 14"/>
</dbReference>
<dbReference type="EMBL" id="JAFIRN010000014">
    <property type="protein sequence ID" value="KAG5835620.1"/>
    <property type="molecule type" value="Genomic_DNA"/>
</dbReference>
<dbReference type="PRINTS" id="PR01968">
    <property type="entry name" value="TNFACTORR18"/>
</dbReference>
<keyword evidence="1" id="KW-1015">Disulfide bond</keyword>
<feature type="domain" description="TNFR-Cys" evidence="4">
    <location>
        <begin position="61"/>
        <end position="99"/>
    </location>
</feature>
<feature type="repeat" description="TNFR-Cys" evidence="1">
    <location>
        <begin position="24"/>
        <end position="59"/>
    </location>
</feature>
<keyword evidence="6" id="KW-1185">Reference proteome</keyword>
<feature type="disulfide bond" evidence="1">
    <location>
        <begin position="62"/>
        <end position="77"/>
    </location>
</feature>